<dbReference type="EMBL" id="MK797984">
    <property type="protein sequence ID" value="QCG76229.1"/>
    <property type="molecule type" value="Genomic_DNA"/>
</dbReference>
<organism evidence="1 2">
    <name type="scientific">Pseudomonas phage vB_PaeM_PA5oct</name>
    <dbReference type="NCBI Taxonomy" id="2163605"/>
    <lineage>
        <taxon>Viruses</taxon>
        <taxon>Duplodnaviria</taxon>
        <taxon>Heunggongvirae</taxon>
        <taxon>Uroviricota</taxon>
        <taxon>Caudoviricetes</taxon>
        <taxon>Arenbergviridae</taxon>
        <taxon>Wroclawvirus</taxon>
        <taxon>Wroclawvirus PA5oct</taxon>
    </lineage>
</organism>
<gene>
    <name evidence="1" type="ORF">EST35_0348</name>
</gene>
<evidence type="ECO:0000313" key="2">
    <source>
        <dbReference type="Proteomes" id="UP000316733"/>
    </source>
</evidence>
<accession>A0A4Y5JV23</accession>
<proteinExistence type="predicted"/>
<keyword evidence="2" id="KW-1185">Reference proteome</keyword>
<dbReference type="Proteomes" id="UP000316733">
    <property type="component" value="Segment"/>
</dbReference>
<name>A0A4Y5JV23_9CAUD</name>
<protein>
    <submittedName>
        <fullName evidence="1">Structural protein</fullName>
    </submittedName>
</protein>
<evidence type="ECO:0000313" key="1">
    <source>
        <dbReference type="EMBL" id="QCG76229.1"/>
    </source>
</evidence>
<reference evidence="2" key="1">
    <citation type="journal article" date="2020" name="bioRxiv">
        <title>Integrative omics analysis of Pseudomonas aeruginosa virus PA5oct highlights the molecular complexity of jumbo phages.</title>
        <authorList>
            <person name="Lood C."/>
            <person name="Danis-Wlodarczyk K."/>
            <person name="Blasdel B.G."/>
            <person name="Jang H.B."/>
            <person name="Vandenheuvel D."/>
            <person name="Briers Y."/>
            <person name="Noben J.-P."/>
            <person name="van Noort V."/>
            <person name="Drulis-Kawa Z."/>
            <person name="Lavigne R."/>
        </authorList>
    </citation>
    <scope>NUCLEOTIDE SEQUENCE [LARGE SCALE GENOMIC DNA]</scope>
</reference>
<sequence>MISVTREYRLTEDEFYSLKGTTLYSNLLYNKYVVHISKDEVEKLIAVISTNIKYPWYIKIQDGRSTVYFSQYVDPGILSGFC</sequence>